<protein>
    <submittedName>
        <fullName evidence="1">N-dimethylarginine dimethylaminohydrolase</fullName>
    </submittedName>
</protein>
<dbReference type="AlphaFoldDB" id="A0A975PXJ7"/>
<accession>A0A975PXJ7</accession>
<organism evidence="1 2">
    <name type="scientific">Mycobacterium spongiae</name>
    <dbReference type="NCBI Taxonomy" id="886343"/>
    <lineage>
        <taxon>Bacteria</taxon>
        <taxon>Bacillati</taxon>
        <taxon>Actinomycetota</taxon>
        <taxon>Actinomycetes</taxon>
        <taxon>Mycobacteriales</taxon>
        <taxon>Mycobacteriaceae</taxon>
        <taxon>Mycobacterium</taxon>
    </lineage>
</organism>
<gene>
    <name evidence="1" type="ORF">F6B93_14750</name>
</gene>
<evidence type="ECO:0000313" key="2">
    <source>
        <dbReference type="Proteomes" id="UP000682202"/>
    </source>
</evidence>
<dbReference type="KEGG" id="mspg:F6B93_14750"/>
<dbReference type="PANTHER" id="PTHR47271:SF2">
    <property type="entry name" value="ARGININE DEIMINASE"/>
    <property type="match status" value="1"/>
</dbReference>
<dbReference type="EMBL" id="CP046600">
    <property type="protein sequence ID" value="QUR68172.1"/>
    <property type="molecule type" value="Genomic_DNA"/>
</dbReference>
<dbReference type="NCBIfam" id="NF045659">
    <property type="entry name" value="DiMArgaseDdahMtb"/>
    <property type="match status" value="1"/>
</dbReference>
<evidence type="ECO:0000313" key="1">
    <source>
        <dbReference type="EMBL" id="QUR68172.1"/>
    </source>
</evidence>
<sequence length="313" mass="33986">MPVDAQRSLFDCVESGKYRWFMTDYHLATAGPGSAPSAVGAEASRPTRTPRARRYGMTSPAFFAVEYAINPWMDVSAPVDGYLAQAQWERLYQTYRRLGHSVDLIEPVPGLPDMVYAANGGFIAGDVAVVARFRFAERAGESKAYAAWMSSLGYRPIFTRHINEGQGDLLMAGETVLAGYGFRTDRRAHAEISAALGLPVISLELVDPRFYHLDTALAVLDDHTIAFYPPAFSTAAQAQLRMLFPDAIIVSSADAYVFGLNVVSDGRHVVLPSAATAFAAQLRQAGFEPIGVDLSELLKGGGSVKCCTLEVHR</sequence>
<keyword evidence="2" id="KW-1185">Reference proteome</keyword>
<dbReference type="Proteomes" id="UP000682202">
    <property type="component" value="Chromosome"/>
</dbReference>
<name>A0A975PXJ7_9MYCO</name>
<dbReference type="Pfam" id="PF19420">
    <property type="entry name" value="DDAH_eukar"/>
    <property type="match status" value="1"/>
</dbReference>
<proteinExistence type="predicted"/>
<dbReference type="GO" id="GO:0016990">
    <property type="term" value="F:arginine deiminase activity"/>
    <property type="evidence" value="ECO:0007669"/>
    <property type="project" value="TreeGrafter"/>
</dbReference>
<reference evidence="1" key="1">
    <citation type="submission" date="2019-12" db="EMBL/GenBank/DDBJ databases">
        <title>Mycobacterium spongiae sp. nov.</title>
        <authorList>
            <person name="Stinear T."/>
        </authorList>
    </citation>
    <scope>NUCLEOTIDE SEQUENCE</scope>
    <source>
        <strain evidence="1">FSD4b-SM</strain>
    </source>
</reference>
<dbReference type="Gene3D" id="3.75.10.10">
    <property type="entry name" value="L-arginine/glycine Amidinotransferase, Chain A"/>
    <property type="match status" value="1"/>
</dbReference>
<dbReference type="SUPFAM" id="SSF55909">
    <property type="entry name" value="Pentein"/>
    <property type="match status" value="1"/>
</dbReference>
<dbReference type="GO" id="GO:0019546">
    <property type="term" value="P:L-arginine deiminase pathway"/>
    <property type="evidence" value="ECO:0007669"/>
    <property type="project" value="TreeGrafter"/>
</dbReference>
<dbReference type="PANTHER" id="PTHR47271">
    <property type="entry name" value="ARGININE DEIMINASE"/>
    <property type="match status" value="1"/>
</dbReference>